<dbReference type="EMBL" id="UGVN01000001">
    <property type="protein sequence ID" value="SUE41141.1"/>
    <property type="molecule type" value="Genomic_DNA"/>
</dbReference>
<gene>
    <name evidence="1" type="ORF">NCTC13291_02718</name>
</gene>
<protein>
    <submittedName>
        <fullName evidence="1">Uncharacterized protein</fullName>
    </submittedName>
</protein>
<organism evidence="1 2">
    <name type="scientific">Roseomonas mucosa</name>
    <dbReference type="NCBI Taxonomy" id="207340"/>
    <lineage>
        <taxon>Bacteria</taxon>
        <taxon>Pseudomonadati</taxon>
        <taxon>Pseudomonadota</taxon>
        <taxon>Alphaproteobacteria</taxon>
        <taxon>Acetobacterales</taxon>
        <taxon>Roseomonadaceae</taxon>
        <taxon>Roseomonas</taxon>
    </lineage>
</organism>
<evidence type="ECO:0000313" key="2">
    <source>
        <dbReference type="Proteomes" id="UP000254919"/>
    </source>
</evidence>
<reference evidence="1 2" key="1">
    <citation type="submission" date="2018-06" db="EMBL/GenBank/DDBJ databases">
        <authorList>
            <consortium name="Pathogen Informatics"/>
            <person name="Doyle S."/>
        </authorList>
    </citation>
    <scope>NUCLEOTIDE SEQUENCE [LARGE SCALE GENOMIC DNA]</scope>
    <source>
        <strain evidence="1 2">NCTC13291</strain>
    </source>
</reference>
<dbReference type="Proteomes" id="UP000254919">
    <property type="component" value="Unassembled WGS sequence"/>
</dbReference>
<proteinExistence type="predicted"/>
<evidence type="ECO:0000313" key="1">
    <source>
        <dbReference type="EMBL" id="SUE41141.1"/>
    </source>
</evidence>
<dbReference type="AlphaFoldDB" id="A0A379N1N9"/>
<accession>A0A379N1N9</accession>
<name>A0A379N1N9_9PROT</name>
<sequence length="60" mass="6119">MGLGFQAVEAGRFAFPPAKAARNTLAEAVEHGLGNKGLAAPAHVPEHRAARFPAVAGKEG</sequence>